<dbReference type="InterPro" id="IPR018711">
    <property type="entry name" value="NAGPA"/>
</dbReference>
<dbReference type="Proteomes" id="UP000469185">
    <property type="component" value="Unassembled WGS sequence"/>
</dbReference>
<dbReference type="RefSeq" id="WP_163817376.1">
    <property type="nucleotide sequence ID" value="NZ_JAAGOB010000003.1"/>
</dbReference>
<dbReference type="Gene3D" id="3.60.21.10">
    <property type="match status" value="1"/>
</dbReference>
<evidence type="ECO:0000313" key="5">
    <source>
        <dbReference type="Proteomes" id="UP000469185"/>
    </source>
</evidence>
<dbReference type="Pfam" id="PF09992">
    <property type="entry name" value="NAGPA"/>
    <property type="match status" value="1"/>
</dbReference>
<keyword evidence="5" id="KW-1185">Reference proteome</keyword>
<keyword evidence="1" id="KW-0732">Signal</keyword>
<dbReference type="PANTHER" id="PTHR40446">
    <property type="entry name" value="N-ACETYLGLUCOSAMINE-1-PHOSPHODIESTER ALPHA-N-ACETYLGLUCOSAMINIDASE"/>
    <property type="match status" value="1"/>
</dbReference>
<dbReference type="InterPro" id="IPR004843">
    <property type="entry name" value="Calcineurin-like_PHP"/>
</dbReference>
<dbReference type="Pfam" id="PF00149">
    <property type="entry name" value="Metallophos"/>
    <property type="match status" value="1"/>
</dbReference>
<dbReference type="EMBL" id="JAAGOB010000003">
    <property type="protein sequence ID" value="NED95024.1"/>
    <property type="molecule type" value="Genomic_DNA"/>
</dbReference>
<feature type="chain" id="PRO_5026873947" evidence="1">
    <location>
        <begin position="19"/>
        <end position="1089"/>
    </location>
</feature>
<evidence type="ECO:0000259" key="2">
    <source>
        <dbReference type="Pfam" id="PF00149"/>
    </source>
</evidence>
<organism evidence="4 5">
    <name type="scientific">Phytoactinopolyspora alkaliphila</name>
    <dbReference type="NCBI Taxonomy" id="1783498"/>
    <lineage>
        <taxon>Bacteria</taxon>
        <taxon>Bacillati</taxon>
        <taxon>Actinomycetota</taxon>
        <taxon>Actinomycetes</taxon>
        <taxon>Jiangellales</taxon>
        <taxon>Jiangellaceae</taxon>
        <taxon>Phytoactinopolyspora</taxon>
    </lineage>
</organism>
<reference evidence="4 5" key="1">
    <citation type="submission" date="2020-02" db="EMBL/GenBank/DDBJ databases">
        <authorList>
            <person name="Li X.-J."/>
            <person name="Feng X.-M."/>
        </authorList>
    </citation>
    <scope>NUCLEOTIDE SEQUENCE [LARGE SCALE GENOMIC DNA]</scope>
    <source>
        <strain evidence="4 5">CGMCC 4.7225</strain>
    </source>
</reference>
<dbReference type="InterPro" id="IPR029052">
    <property type="entry name" value="Metallo-depent_PP-like"/>
</dbReference>
<accession>A0A6N9YJ86</accession>
<feature type="signal peptide" evidence="1">
    <location>
        <begin position="1"/>
        <end position="18"/>
    </location>
</feature>
<proteinExistence type="predicted"/>
<dbReference type="SUPFAM" id="SSF56300">
    <property type="entry name" value="Metallo-dependent phosphatases"/>
    <property type="match status" value="1"/>
</dbReference>
<evidence type="ECO:0000256" key="1">
    <source>
        <dbReference type="SAM" id="SignalP"/>
    </source>
</evidence>
<dbReference type="PANTHER" id="PTHR40446:SF2">
    <property type="entry name" value="N-ACETYLGLUCOSAMINE-1-PHOSPHODIESTER ALPHA-N-ACETYLGLUCOSAMINIDASE"/>
    <property type="match status" value="1"/>
</dbReference>
<feature type="domain" description="Phosphodiester glycosidase" evidence="3">
    <location>
        <begin position="205"/>
        <end position="378"/>
    </location>
</feature>
<gene>
    <name evidence="4" type="ORF">G1H11_06825</name>
</gene>
<feature type="domain" description="Calcineurin-like phosphoesterase" evidence="2">
    <location>
        <begin position="739"/>
        <end position="932"/>
    </location>
</feature>
<protein>
    <submittedName>
        <fullName evidence="4">Multidrug transporter</fullName>
    </submittedName>
</protein>
<name>A0A6N9YJ86_9ACTN</name>
<evidence type="ECO:0000313" key="4">
    <source>
        <dbReference type="EMBL" id="NED95024.1"/>
    </source>
</evidence>
<sequence length="1089" mass="112945">MTAALAGVALLIAPVAGAYTTEQATSSIAVPGASVPVDSEQLTIAPGMDLATFASLEADGWSSGSVLTVDVDADVTFDYQYSGTVTELETVRSGAERTGATAAVNGDFFDINNSNAPIGAGVSRDEGLVSSPLPGRHQTVAVTESGALQLAQVFLEGQVVVDDGPELELAGVNTHSIPAGGIGLFTPVWGAYTRSAALGNASTTAEVTVVDGVVTEVGTEVGGGSIDDDTLVLVGRDAGAEALLALEPGTEVDVTYAPRSDIGEIVAAVGGNQVLVRDGAPQTFTDQAVHPRTAVGISEDGSEVFLAVIDGRQSHARGMSLTELGEFMRGLGAHNALNIDGGGSSTMVVRDPGTPDHEVINSPSDMEERRVANALAVFAGGGTGTLTGFRMLTDAESDRVFPGLTRTVTALGHDEAHDPVDTAPSWSVEGDSAQVEGDGTSATVTATEPGSVTVVAYDDETRGELDITVLGELARLTPNARLVPLADAESTGRIELTGYDAEGFRAPVEPVDVTVSGGDGVVELVPDASGFTVRPLTGDGSALLTLAAGNTEAQVAVTVGLVEELVADFADASDWTISFARATGSIEPTEGPDGRSGVRLAYDFTGPNTRAAYAAPPEQFELPGQPQAVNAWVRGDGNGTWIRMRLYDAQGTLITLNGGYTTFTGWQQLSFPVPEGTEYPLTFRDIYSVEANGSSNYNGETSFSDISVEVAPEVELPVRETFRDPVVLVNGTNDDAAHRIAVMNDSQFVGRNPDSDIVQAARRTLREMKAAGPDALIINGDFVDEAAPEDFALARKIIDEELGDADFPWYYVPGNHEVQGGPIENFIAEFGDTQHVFDVGSTRVVTLNTAYGTLRAGGREFDQIMVLREALDEAASDPSVTGVVVAGHHPPNDPLPTANSQLADRREAAMVEKWLADFRAESGKGAAYIAGHAGVFHASSVDGVPYVVVGNSGKGPASTPDNGGFTGWTMLGVEPGRAGGSGWLSAEILPRVDELTLDAPARVVAGSTASVEASVRQDEVRTVPVAWPVSAEWSGQGVHVGAPGDADRKAVLAVDPATGVVTGLRPGVAFLTVTVNGESETARVLVAPR</sequence>
<evidence type="ECO:0000259" key="3">
    <source>
        <dbReference type="Pfam" id="PF09992"/>
    </source>
</evidence>
<dbReference type="AlphaFoldDB" id="A0A6N9YJ86"/>
<dbReference type="GO" id="GO:0016787">
    <property type="term" value="F:hydrolase activity"/>
    <property type="evidence" value="ECO:0007669"/>
    <property type="project" value="InterPro"/>
</dbReference>
<comment type="caution">
    <text evidence="4">The sequence shown here is derived from an EMBL/GenBank/DDBJ whole genome shotgun (WGS) entry which is preliminary data.</text>
</comment>